<comment type="caution">
    <text evidence="2">The sequence shown here is derived from an EMBL/GenBank/DDBJ whole genome shotgun (WGS) entry which is preliminary data.</text>
</comment>
<dbReference type="InterPro" id="IPR018497">
    <property type="entry name" value="Peptidase_M13_C"/>
</dbReference>
<accession>K2PWR2</accession>
<sequence length="81" mass="9497">MTAAQKEADVDLAAFFSQWGKIWRMKASREFQQMLLSMDVHAPAKLRANIPPTNLEEFYQTFDVSEEDGMYRAPEKRVKIW</sequence>
<dbReference type="GO" id="GO:0004222">
    <property type="term" value="F:metalloendopeptidase activity"/>
    <property type="evidence" value="ECO:0007669"/>
    <property type="project" value="InterPro"/>
</dbReference>
<dbReference type="GO" id="GO:0006508">
    <property type="term" value="P:proteolysis"/>
    <property type="evidence" value="ECO:0007669"/>
    <property type="project" value="InterPro"/>
</dbReference>
<dbReference type="MEROPS" id="M13.004"/>
<evidence type="ECO:0000313" key="3">
    <source>
        <dbReference type="Proteomes" id="UP000006787"/>
    </source>
</evidence>
<dbReference type="SUPFAM" id="SSF55486">
    <property type="entry name" value="Metalloproteases ('zincins'), catalytic domain"/>
    <property type="match status" value="1"/>
</dbReference>
<dbReference type="PATRIC" id="fig|1231377.3.peg.757"/>
<evidence type="ECO:0000259" key="1">
    <source>
        <dbReference type="Pfam" id="PF01431"/>
    </source>
</evidence>
<dbReference type="EMBL" id="AMQS01000008">
    <property type="protein sequence ID" value="EKF51891.1"/>
    <property type="molecule type" value="Genomic_DNA"/>
</dbReference>
<evidence type="ECO:0000313" key="2">
    <source>
        <dbReference type="EMBL" id="EKF51891.1"/>
    </source>
</evidence>
<organism evidence="2 3">
    <name type="scientific">Lactococcus garvieae DCC43</name>
    <dbReference type="NCBI Taxonomy" id="1231377"/>
    <lineage>
        <taxon>Bacteria</taxon>
        <taxon>Bacillati</taxon>
        <taxon>Bacillota</taxon>
        <taxon>Bacilli</taxon>
        <taxon>Lactobacillales</taxon>
        <taxon>Streptococcaceae</taxon>
        <taxon>Lactococcus</taxon>
    </lineage>
</organism>
<name>K2PWR2_9LACT</name>
<dbReference type="InterPro" id="IPR000718">
    <property type="entry name" value="Peptidase_M13"/>
</dbReference>
<feature type="domain" description="Peptidase M13 C-terminal" evidence="1">
    <location>
        <begin position="7"/>
        <end position="78"/>
    </location>
</feature>
<dbReference type="PROSITE" id="PS51885">
    <property type="entry name" value="NEPRILYSIN"/>
    <property type="match status" value="1"/>
</dbReference>
<reference evidence="2 3" key="1">
    <citation type="journal article" date="2012" name="J. Bacteriol.">
        <title>Genome Sequence of the Bacteriocin-Producing Strain Lactococcus garvieae DCC43.</title>
        <authorList>
            <person name="Gabrielsen C."/>
            <person name="Brede D.A."/>
            <person name="Hernandez P.E."/>
            <person name="Nes I.F."/>
            <person name="Diep D.B."/>
        </authorList>
    </citation>
    <scope>NUCLEOTIDE SEQUENCE [LARGE SCALE GENOMIC DNA]</scope>
    <source>
        <strain evidence="2 3">DCC43</strain>
    </source>
</reference>
<dbReference type="InterPro" id="IPR024079">
    <property type="entry name" value="MetalloPept_cat_dom_sf"/>
</dbReference>
<dbReference type="eggNOG" id="COG3590">
    <property type="taxonomic scope" value="Bacteria"/>
</dbReference>
<gene>
    <name evidence="2" type="ORF">C426_0753</name>
</gene>
<dbReference type="Proteomes" id="UP000006787">
    <property type="component" value="Unassembled WGS sequence"/>
</dbReference>
<dbReference type="Pfam" id="PF01431">
    <property type="entry name" value="Peptidase_M13"/>
    <property type="match status" value="1"/>
</dbReference>
<protein>
    <submittedName>
        <fullName evidence="2">Neutral endopeptidase O</fullName>
    </submittedName>
</protein>
<dbReference type="AlphaFoldDB" id="K2PWR2"/>
<dbReference type="Gene3D" id="3.40.390.10">
    <property type="entry name" value="Collagenase (Catalytic Domain)"/>
    <property type="match status" value="1"/>
</dbReference>
<proteinExistence type="predicted"/>